<dbReference type="GO" id="GO:0000976">
    <property type="term" value="F:transcription cis-regulatory region binding"/>
    <property type="evidence" value="ECO:0007669"/>
    <property type="project" value="TreeGrafter"/>
</dbReference>
<name>X1PN11_9ZZZZ</name>
<dbReference type="GO" id="GO:0003700">
    <property type="term" value="F:DNA-binding transcription factor activity"/>
    <property type="evidence" value="ECO:0007669"/>
    <property type="project" value="TreeGrafter"/>
</dbReference>
<dbReference type="InterPro" id="IPR000843">
    <property type="entry name" value="HTH_LacI"/>
</dbReference>
<keyword evidence="4" id="KW-0804">Transcription</keyword>
<dbReference type="PRINTS" id="PR00036">
    <property type="entry name" value="HTHLACI"/>
</dbReference>
<proteinExistence type="predicted"/>
<keyword evidence="2" id="KW-0805">Transcription regulation</keyword>
<keyword evidence="3" id="KW-0238">DNA-binding</keyword>
<feature type="domain" description="HTH lacI-type" evidence="5">
    <location>
        <begin position="3"/>
        <end position="57"/>
    </location>
</feature>
<dbReference type="Pfam" id="PF00532">
    <property type="entry name" value="Peripla_BP_1"/>
    <property type="match status" value="1"/>
</dbReference>
<dbReference type="Pfam" id="PF00356">
    <property type="entry name" value="LacI"/>
    <property type="match status" value="1"/>
</dbReference>
<dbReference type="CDD" id="cd01392">
    <property type="entry name" value="HTH_LacI"/>
    <property type="match status" value="1"/>
</dbReference>
<dbReference type="PROSITE" id="PS00356">
    <property type="entry name" value="HTH_LACI_1"/>
    <property type="match status" value="1"/>
</dbReference>
<dbReference type="SUPFAM" id="SSF47413">
    <property type="entry name" value="lambda repressor-like DNA-binding domains"/>
    <property type="match status" value="1"/>
</dbReference>
<organism evidence="6">
    <name type="scientific">marine sediment metagenome</name>
    <dbReference type="NCBI Taxonomy" id="412755"/>
    <lineage>
        <taxon>unclassified sequences</taxon>
        <taxon>metagenomes</taxon>
        <taxon>ecological metagenomes</taxon>
    </lineage>
</organism>
<feature type="non-terminal residue" evidence="6">
    <location>
        <position position="206"/>
    </location>
</feature>
<gene>
    <name evidence="6" type="ORF">S06H3_57081</name>
</gene>
<dbReference type="InterPro" id="IPR010982">
    <property type="entry name" value="Lambda_DNA-bd_dom_sf"/>
</dbReference>
<dbReference type="PROSITE" id="PS50932">
    <property type="entry name" value="HTH_LACI_2"/>
    <property type="match status" value="1"/>
</dbReference>
<dbReference type="AlphaFoldDB" id="X1PN11"/>
<dbReference type="SMART" id="SM00354">
    <property type="entry name" value="HTH_LACI"/>
    <property type="match status" value="1"/>
</dbReference>
<evidence type="ECO:0000256" key="1">
    <source>
        <dbReference type="ARBA" id="ARBA00022491"/>
    </source>
</evidence>
<evidence type="ECO:0000259" key="5">
    <source>
        <dbReference type="PROSITE" id="PS50932"/>
    </source>
</evidence>
<dbReference type="Gene3D" id="1.10.260.40">
    <property type="entry name" value="lambda repressor-like DNA-binding domains"/>
    <property type="match status" value="1"/>
</dbReference>
<keyword evidence="1" id="KW-0678">Repressor</keyword>
<dbReference type="CDD" id="cd06267">
    <property type="entry name" value="PBP1_LacI_sugar_binding-like"/>
    <property type="match status" value="1"/>
</dbReference>
<protein>
    <recommendedName>
        <fullName evidence="5">HTH lacI-type domain-containing protein</fullName>
    </recommendedName>
</protein>
<dbReference type="InterPro" id="IPR001761">
    <property type="entry name" value="Peripla_BP/Lac1_sug-bd_dom"/>
</dbReference>
<dbReference type="Gene3D" id="3.40.50.2300">
    <property type="match status" value="2"/>
</dbReference>
<sequence>MKINIKDVARKAGVSTATVSRVLGDFPGVREKTRKKVLKTVSKLNYEINAVARNLRKKKTNSIGIIVGNVLSQFYSVIAKSVEDTANKFGYHTILCNGDENSQKELEYLKVLKSNRVDGIILTPTGKNSEYVQHLINSKTKVVLLDRLIEGVDCDAVLVDNANGAYKAVKHLIDQGYRKIGIVSGYLDRTTGAERLRGYLQAIEEA</sequence>
<reference evidence="6" key="1">
    <citation type="journal article" date="2014" name="Front. Microbiol.">
        <title>High frequency of phylogenetically diverse reductive dehalogenase-homologous genes in deep subseafloor sedimentary metagenomes.</title>
        <authorList>
            <person name="Kawai M."/>
            <person name="Futagami T."/>
            <person name="Toyoda A."/>
            <person name="Takaki Y."/>
            <person name="Nishi S."/>
            <person name="Hori S."/>
            <person name="Arai W."/>
            <person name="Tsubouchi T."/>
            <person name="Morono Y."/>
            <person name="Uchiyama I."/>
            <person name="Ito T."/>
            <person name="Fujiyama A."/>
            <person name="Inagaki F."/>
            <person name="Takami H."/>
        </authorList>
    </citation>
    <scope>NUCLEOTIDE SEQUENCE</scope>
    <source>
        <strain evidence="6">Expedition CK06-06</strain>
    </source>
</reference>
<dbReference type="InterPro" id="IPR028082">
    <property type="entry name" value="Peripla_BP_I"/>
</dbReference>
<dbReference type="PANTHER" id="PTHR30146">
    <property type="entry name" value="LACI-RELATED TRANSCRIPTIONAL REPRESSOR"/>
    <property type="match status" value="1"/>
</dbReference>
<evidence type="ECO:0000256" key="4">
    <source>
        <dbReference type="ARBA" id="ARBA00023163"/>
    </source>
</evidence>
<comment type="caution">
    <text evidence="6">The sequence shown here is derived from an EMBL/GenBank/DDBJ whole genome shotgun (WGS) entry which is preliminary data.</text>
</comment>
<evidence type="ECO:0000313" key="6">
    <source>
        <dbReference type="EMBL" id="GAI57233.1"/>
    </source>
</evidence>
<dbReference type="SUPFAM" id="SSF53822">
    <property type="entry name" value="Periplasmic binding protein-like I"/>
    <property type="match status" value="1"/>
</dbReference>
<evidence type="ECO:0000256" key="2">
    <source>
        <dbReference type="ARBA" id="ARBA00023015"/>
    </source>
</evidence>
<evidence type="ECO:0000256" key="3">
    <source>
        <dbReference type="ARBA" id="ARBA00023125"/>
    </source>
</evidence>
<dbReference type="EMBL" id="BARV01036796">
    <property type="protein sequence ID" value="GAI57233.1"/>
    <property type="molecule type" value="Genomic_DNA"/>
</dbReference>
<accession>X1PN11</accession>
<dbReference type="PANTHER" id="PTHR30146:SF148">
    <property type="entry name" value="HTH-TYPE TRANSCRIPTIONAL REPRESSOR PURR-RELATED"/>
    <property type="match status" value="1"/>
</dbReference>